<evidence type="ECO:0000313" key="3">
    <source>
        <dbReference type="Proteomes" id="UP000012073"/>
    </source>
</evidence>
<organism evidence="2 3">
    <name type="scientific">Chondrus crispus</name>
    <name type="common">Carrageen Irish moss</name>
    <name type="synonym">Polymorpha crispa</name>
    <dbReference type="NCBI Taxonomy" id="2769"/>
    <lineage>
        <taxon>Eukaryota</taxon>
        <taxon>Rhodophyta</taxon>
        <taxon>Florideophyceae</taxon>
        <taxon>Rhodymeniophycidae</taxon>
        <taxon>Gigartinales</taxon>
        <taxon>Gigartinaceae</taxon>
        <taxon>Chondrus</taxon>
    </lineage>
</organism>
<name>R7QLB6_CHOCR</name>
<feature type="compositionally biased region" description="Pro residues" evidence="1">
    <location>
        <begin position="1"/>
        <end position="12"/>
    </location>
</feature>
<keyword evidence="3" id="KW-1185">Reference proteome</keyword>
<evidence type="ECO:0000313" key="2">
    <source>
        <dbReference type="EMBL" id="CDF39307.1"/>
    </source>
</evidence>
<dbReference type="AlphaFoldDB" id="R7QLB6"/>
<sequence>MALVAVPPPPPDELLVSPKGSAAKSTPLDAPRDADRPSFSTTSSSKLTAPEAQDCAIPAESSLARDPPTPKTTSPVSSTALTSTGAPSCPPPKATVICTRTTSCICEGCAEPHDGSYGSGRFCSVQCARRIAASRKWEKQRSERKRLAAAAAASATATASVVDHSPSSLSSASSLDGRGALKRRRVVMLPQNGVVPQARYHSSATPPPPVLQHPHLQYQHLVQPQPQPHNRHHSIPHHPHPMLGHMQMQNPLLAATPPLPVSSPLGAMPPFMEYGHMPVRTASPCYTPSTAAYYQYQPPMVYTPPPQYPIYASNPMPVMPHAQMPQGQIPPPPPPTPAPDAAHVIGQGHMVQNHAPGVPRSLHAPKAQVSSEKECAAVANALLCLRESKKME</sequence>
<accession>R7QLB6</accession>
<dbReference type="GeneID" id="17326937"/>
<proteinExistence type="predicted"/>
<reference evidence="3" key="1">
    <citation type="journal article" date="2013" name="Proc. Natl. Acad. Sci. U.S.A.">
        <title>Genome structure and metabolic features in the red seaweed Chondrus crispus shed light on evolution of the Archaeplastida.</title>
        <authorList>
            <person name="Collen J."/>
            <person name="Porcel B."/>
            <person name="Carre W."/>
            <person name="Ball S.G."/>
            <person name="Chaparro C."/>
            <person name="Tonon T."/>
            <person name="Barbeyron T."/>
            <person name="Michel G."/>
            <person name="Noel B."/>
            <person name="Valentin K."/>
            <person name="Elias M."/>
            <person name="Artiguenave F."/>
            <person name="Arun A."/>
            <person name="Aury J.M."/>
            <person name="Barbosa-Neto J.F."/>
            <person name="Bothwell J.H."/>
            <person name="Bouget F.Y."/>
            <person name="Brillet L."/>
            <person name="Cabello-Hurtado F."/>
            <person name="Capella-Gutierrez S."/>
            <person name="Charrier B."/>
            <person name="Cladiere L."/>
            <person name="Cock J.M."/>
            <person name="Coelho S.M."/>
            <person name="Colleoni C."/>
            <person name="Czjzek M."/>
            <person name="Da Silva C."/>
            <person name="Delage L."/>
            <person name="Denoeud F."/>
            <person name="Deschamps P."/>
            <person name="Dittami S.M."/>
            <person name="Gabaldon T."/>
            <person name="Gachon C.M."/>
            <person name="Groisillier A."/>
            <person name="Herve C."/>
            <person name="Jabbari K."/>
            <person name="Katinka M."/>
            <person name="Kloareg B."/>
            <person name="Kowalczyk N."/>
            <person name="Labadie K."/>
            <person name="Leblanc C."/>
            <person name="Lopez P.J."/>
            <person name="McLachlan D.H."/>
            <person name="Meslet-Cladiere L."/>
            <person name="Moustafa A."/>
            <person name="Nehr Z."/>
            <person name="Nyvall Collen P."/>
            <person name="Panaud O."/>
            <person name="Partensky F."/>
            <person name="Poulain J."/>
            <person name="Rensing S.A."/>
            <person name="Rousvoal S."/>
            <person name="Samson G."/>
            <person name="Symeonidi A."/>
            <person name="Weissenbach J."/>
            <person name="Zambounis A."/>
            <person name="Wincker P."/>
            <person name="Boyen C."/>
        </authorList>
    </citation>
    <scope>NUCLEOTIDE SEQUENCE [LARGE SCALE GENOMIC DNA]</scope>
    <source>
        <strain evidence="3">cv. Stackhouse</strain>
    </source>
</reference>
<dbReference type="KEGG" id="ccp:CHC_T00006596001"/>
<dbReference type="RefSeq" id="XP_005719218.1">
    <property type="nucleotide sequence ID" value="XM_005719161.1"/>
</dbReference>
<dbReference type="Gramene" id="CDF39307">
    <property type="protein sequence ID" value="CDF39307"/>
    <property type="gene ID" value="CHC_T00006596001"/>
</dbReference>
<gene>
    <name evidence="2" type="ORF">CHC_T00006596001</name>
</gene>
<dbReference type="Proteomes" id="UP000012073">
    <property type="component" value="Unassembled WGS sequence"/>
</dbReference>
<dbReference type="EMBL" id="HG002022">
    <property type="protein sequence ID" value="CDF39307.1"/>
    <property type="molecule type" value="Genomic_DNA"/>
</dbReference>
<feature type="compositionally biased region" description="Polar residues" evidence="1">
    <location>
        <begin position="38"/>
        <end position="47"/>
    </location>
</feature>
<protein>
    <submittedName>
        <fullName evidence="2">Uncharacterized protein</fullName>
    </submittedName>
</protein>
<feature type="region of interest" description="Disordered" evidence="1">
    <location>
        <begin position="1"/>
        <end position="92"/>
    </location>
</feature>
<evidence type="ECO:0000256" key="1">
    <source>
        <dbReference type="SAM" id="MobiDB-lite"/>
    </source>
</evidence>
<feature type="region of interest" description="Disordered" evidence="1">
    <location>
        <begin position="156"/>
        <end position="176"/>
    </location>
</feature>
<dbReference type="OrthoDB" id="6060at2759"/>